<dbReference type="AlphaFoldDB" id="A0A820RLU2"/>
<sequence length="72" mass="8513">MTCFTNGSKYPLPNPMLDRFCFKILPEIHHKIRWLKLKSLSMKRILLATNYPNLYGLGLYELAEEITMSFFN</sequence>
<dbReference type="EMBL" id="CAJNRF010018258">
    <property type="protein sequence ID" value="CAF2252108.1"/>
    <property type="molecule type" value="Genomic_DNA"/>
</dbReference>
<dbReference type="Proteomes" id="UP000663856">
    <property type="component" value="Unassembled WGS sequence"/>
</dbReference>
<proteinExistence type="predicted"/>
<name>A0A820RLU2_9BILA</name>
<evidence type="ECO:0000313" key="4">
    <source>
        <dbReference type="Proteomes" id="UP000663866"/>
    </source>
</evidence>
<organism evidence="2 4">
    <name type="scientific">Rotaria magnacalcarata</name>
    <dbReference type="NCBI Taxonomy" id="392030"/>
    <lineage>
        <taxon>Eukaryota</taxon>
        <taxon>Metazoa</taxon>
        <taxon>Spiralia</taxon>
        <taxon>Gnathifera</taxon>
        <taxon>Rotifera</taxon>
        <taxon>Eurotatoria</taxon>
        <taxon>Bdelloidea</taxon>
        <taxon>Philodinida</taxon>
        <taxon>Philodinidae</taxon>
        <taxon>Rotaria</taxon>
    </lineage>
</organism>
<dbReference type="Proteomes" id="UP000663866">
    <property type="component" value="Unassembled WGS sequence"/>
</dbReference>
<reference evidence="2" key="1">
    <citation type="submission" date="2021-02" db="EMBL/GenBank/DDBJ databases">
        <authorList>
            <person name="Nowell W R."/>
        </authorList>
    </citation>
    <scope>NUCLEOTIDE SEQUENCE</scope>
</reference>
<gene>
    <name evidence="3" type="ORF">GIL414_LOCUS66795</name>
    <name evidence="2" type="ORF">OVN521_LOCUS37318</name>
    <name evidence="1" type="ORF">WKI299_LOCUS37103</name>
</gene>
<keyword evidence="4" id="KW-1185">Reference proteome</keyword>
<dbReference type="EMBL" id="CAJOBG010045079">
    <property type="protein sequence ID" value="CAF4441285.1"/>
    <property type="molecule type" value="Genomic_DNA"/>
</dbReference>
<evidence type="ECO:0000313" key="1">
    <source>
        <dbReference type="EMBL" id="CAF2252108.1"/>
    </source>
</evidence>
<accession>A0A820RLU2</accession>
<comment type="caution">
    <text evidence="2">The sequence shown here is derived from an EMBL/GenBank/DDBJ whole genome shotgun (WGS) entry which is preliminary data.</text>
</comment>
<evidence type="ECO:0000313" key="3">
    <source>
        <dbReference type="EMBL" id="CAF5170595.1"/>
    </source>
</evidence>
<evidence type="ECO:0000313" key="2">
    <source>
        <dbReference type="EMBL" id="CAF4441285.1"/>
    </source>
</evidence>
<dbReference type="EMBL" id="CAJOBJ010319320">
    <property type="protein sequence ID" value="CAF5170595.1"/>
    <property type="molecule type" value="Genomic_DNA"/>
</dbReference>
<protein>
    <submittedName>
        <fullName evidence="2">Uncharacterized protein</fullName>
    </submittedName>
</protein>
<feature type="non-terminal residue" evidence="2">
    <location>
        <position position="72"/>
    </location>
</feature>
<dbReference type="Proteomes" id="UP000681720">
    <property type="component" value="Unassembled WGS sequence"/>
</dbReference>